<dbReference type="InterPro" id="IPR050141">
    <property type="entry name" value="GCL_type2/YbdK_subfam"/>
</dbReference>
<dbReference type="HAMAP" id="MF_01609">
    <property type="entry name" value="Glu_cys_ligase_2"/>
    <property type="match status" value="1"/>
</dbReference>
<dbReference type="GO" id="GO:0042398">
    <property type="term" value="P:modified amino acid biosynthetic process"/>
    <property type="evidence" value="ECO:0007669"/>
    <property type="project" value="InterPro"/>
</dbReference>
<evidence type="ECO:0000313" key="6">
    <source>
        <dbReference type="EMBL" id="GCE16055.1"/>
    </source>
</evidence>
<dbReference type="PANTHER" id="PTHR36510:SF1">
    <property type="entry name" value="GLUTAMATE--CYSTEINE LIGASE 2-RELATED"/>
    <property type="match status" value="1"/>
</dbReference>
<dbReference type="NCBIfam" id="NF010039">
    <property type="entry name" value="PRK13515.1"/>
    <property type="match status" value="1"/>
</dbReference>
<keyword evidence="7" id="KW-1185">Reference proteome</keyword>
<dbReference type="Gene3D" id="3.30.590.20">
    <property type="match status" value="1"/>
</dbReference>
<evidence type="ECO:0000313" key="7">
    <source>
        <dbReference type="Proteomes" id="UP000287352"/>
    </source>
</evidence>
<comment type="catalytic activity">
    <reaction evidence="4 5">
        <text>L-cysteine + L-glutamate + ATP = gamma-L-glutamyl-L-cysteine + ADP + phosphate + H(+)</text>
        <dbReference type="Rhea" id="RHEA:13285"/>
        <dbReference type="ChEBI" id="CHEBI:15378"/>
        <dbReference type="ChEBI" id="CHEBI:29985"/>
        <dbReference type="ChEBI" id="CHEBI:30616"/>
        <dbReference type="ChEBI" id="CHEBI:35235"/>
        <dbReference type="ChEBI" id="CHEBI:43474"/>
        <dbReference type="ChEBI" id="CHEBI:58173"/>
        <dbReference type="ChEBI" id="CHEBI:456216"/>
        <dbReference type="EC" id="6.3.2.2"/>
    </reaction>
</comment>
<dbReference type="GO" id="GO:0004357">
    <property type="term" value="F:glutamate-cysteine ligase activity"/>
    <property type="evidence" value="ECO:0007669"/>
    <property type="project" value="UniProtKB-EC"/>
</dbReference>
<organism evidence="6 7">
    <name type="scientific">Tengunoibacter tsumagoiensis</name>
    <dbReference type="NCBI Taxonomy" id="2014871"/>
    <lineage>
        <taxon>Bacteria</taxon>
        <taxon>Bacillati</taxon>
        <taxon>Chloroflexota</taxon>
        <taxon>Ktedonobacteria</taxon>
        <taxon>Ktedonobacterales</taxon>
        <taxon>Dictyobacteraceae</taxon>
        <taxon>Tengunoibacter</taxon>
    </lineage>
</organism>
<dbReference type="NCBIfam" id="TIGR02050">
    <property type="entry name" value="gshA_cyan_rel"/>
    <property type="match status" value="1"/>
</dbReference>
<reference evidence="7" key="1">
    <citation type="submission" date="2018-12" db="EMBL/GenBank/DDBJ databases">
        <title>Tengunoibacter tsumagoiensis gen. nov., sp. nov., Dictyobacter kobayashii sp. nov., D. alpinus sp. nov., and D. joshuensis sp. nov. and description of Dictyobacteraceae fam. nov. within the order Ktedonobacterales isolated from Tengu-no-mugimeshi.</title>
        <authorList>
            <person name="Wang C.M."/>
            <person name="Zheng Y."/>
            <person name="Sakai Y."/>
            <person name="Toyoda A."/>
            <person name="Minakuchi Y."/>
            <person name="Abe K."/>
            <person name="Yokota A."/>
            <person name="Yabe S."/>
        </authorList>
    </citation>
    <scope>NUCLEOTIDE SEQUENCE [LARGE SCALE GENOMIC DNA]</scope>
    <source>
        <strain evidence="7">Uno3</strain>
    </source>
</reference>
<dbReference type="EMBL" id="BIFR01000002">
    <property type="protein sequence ID" value="GCE16055.1"/>
    <property type="molecule type" value="Genomic_DNA"/>
</dbReference>
<dbReference type="Proteomes" id="UP000287352">
    <property type="component" value="Unassembled WGS sequence"/>
</dbReference>
<dbReference type="EC" id="6.3.2.2" evidence="5"/>
<dbReference type="Pfam" id="PF04107">
    <property type="entry name" value="GCS2"/>
    <property type="match status" value="1"/>
</dbReference>
<evidence type="ECO:0000256" key="1">
    <source>
        <dbReference type="ARBA" id="ARBA00022598"/>
    </source>
</evidence>
<proteinExistence type="inferred from homology"/>
<comment type="function">
    <text evidence="5">ATP-dependent carboxylate-amine ligase which exhibits weak glutamate--cysteine ligase activity.</text>
</comment>
<dbReference type="PANTHER" id="PTHR36510">
    <property type="entry name" value="GLUTAMATE--CYSTEINE LIGASE 2-RELATED"/>
    <property type="match status" value="1"/>
</dbReference>
<dbReference type="AlphaFoldDB" id="A0A402AAT2"/>
<dbReference type="RefSeq" id="WP_126583441.1">
    <property type="nucleotide sequence ID" value="NZ_BIFR01000002.1"/>
</dbReference>
<keyword evidence="3 5" id="KW-0067">ATP-binding</keyword>
<name>A0A402AAT2_9CHLR</name>
<dbReference type="SUPFAM" id="SSF55931">
    <property type="entry name" value="Glutamine synthetase/guanido kinase"/>
    <property type="match status" value="1"/>
</dbReference>
<keyword evidence="2 5" id="KW-0547">Nucleotide-binding</keyword>
<keyword evidence="1 5" id="KW-0436">Ligase</keyword>
<evidence type="ECO:0000256" key="4">
    <source>
        <dbReference type="ARBA" id="ARBA00048819"/>
    </source>
</evidence>
<comment type="similarity">
    <text evidence="5">Belongs to the glutamate--cysteine ligase type 2 family. YbdK subfamily.</text>
</comment>
<gene>
    <name evidence="6" type="ORF">KTT_59140</name>
</gene>
<dbReference type="OrthoDB" id="9769628at2"/>
<evidence type="ECO:0000256" key="3">
    <source>
        <dbReference type="ARBA" id="ARBA00022840"/>
    </source>
</evidence>
<dbReference type="InterPro" id="IPR011793">
    <property type="entry name" value="YbdK"/>
</dbReference>
<accession>A0A402AAT2</accession>
<protein>
    <recommendedName>
        <fullName evidence="5">Putative glutamate--cysteine ligase 2</fullName>
        <ecNumber evidence="5">6.3.2.2</ecNumber>
    </recommendedName>
    <alternativeName>
        <fullName evidence="5">Gamma-glutamylcysteine synthetase 2</fullName>
        <shortName evidence="5">GCS 2</shortName>
        <shortName evidence="5">Gamma-GCS 2</shortName>
    </alternativeName>
</protein>
<comment type="caution">
    <text evidence="6">The sequence shown here is derived from an EMBL/GenBank/DDBJ whole genome shotgun (WGS) entry which is preliminary data.</text>
</comment>
<evidence type="ECO:0000256" key="2">
    <source>
        <dbReference type="ARBA" id="ARBA00022741"/>
    </source>
</evidence>
<dbReference type="InterPro" id="IPR014746">
    <property type="entry name" value="Gln_synth/guanido_kin_cat_dom"/>
</dbReference>
<sequence length="371" mass="41993">MKEEAFTLGVEEEFQLVDRQTGELSSAIDRILEQSRTELGEHIKAELVQSAVELISSVHSSIQGVRDELSRHRTLLTRIVRKEGLALMSAGTHPLSPWQDQKITERERYFQLVEEQQDAIRAQVIFGLHVHVGIPDPERALRIMNQVRTWLPHLLALSGNSPFWGGRYTGIKSYRSLLWQGGPRSGITPIFSSHAELDQYIQDLQAVHFISGGGDIWWDVRLNAHFGTLEFRIFDMPATLEDTVALVALCQALVATLTWLDERNMQTQVLPGDYIMENKWQAVRYGLDAQIADFTKLCRLPLRESCAELLDFVAEAADVLGSRNEIEYLRSLLQKPDGTGADQQIAVYQKSGQVQDVVQYLLQQTMRGINP</sequence>
<dbReference type="InterPro" id="IPR006336">
    <property type="entry name" value="GCS2"/>
</dbReference>
<dbReference type="GO" id="GO:0005524">
    <property type="term" value="F:ATP binding"/>
    <property type="evidence" value="ECO:0007669"/>
    <property type="project" value="UniProtKB-KW"/>
</dbReference>
<evidence type="ECO:0000256" key="5">
    <source>
        <dbReference type="HAMAP-Rule" id="MF_01609"/>
    </source>
</evidence>